<evidence type="ECO:0000313" key="2">
    <source>
        <dbReference type="EMBL" id="SFM15443.1"/>
    </source>
</evidence>
<dbReference type="EMBL" id="FOTK01000021">
    <property type="protein sequence ID" value="SFM15443.1"/>
    <property type="molecule type" value="Genomic_DNA"/>
</dbReference>
<dbReference type="Proteomes" id="UP000199048">
    <property type="component" value="Unassembled WGS sequence"/>
</dbReference>
<proteinExistence type="predicted"/>
<feature type="transmembrane region" description="Helical" evidence="1">
    <location>
        <begin position="155"/>
        <end position="176"/>
    </location>
</feature>
<evidence type="ECO:0008006" key="4">
    <source>
        <dbReference type="Google" id="ProtNLM"/>
    </source>
</evidence>
<sequence>MTTPILVLAALAAVVLAAVHVVTPSLRFLDGSPRSVWLSAAGGVAVAYVFVHFLPDLASGEASVGRMAGGTLGGFSERHVYLIALGGLMAFYGLDRLAKVDRSRRAGIPVTDARGSAPTADVGTGAGVFWIHMASFRLYNGLVGYLLLHRETTGIAPLGFFTVAMALHFVVTDYGLNDDHKAAYRRTGRWVLVAAVVAGFLVGAVTVVSDAAIAALTAFLGGGVILNVLKDEVPSERQSRFWAFALGAAGYSALLLTL</sequence>
<feature type="transmembrane region" description="Helical" evidence="1">
    <location>
        <begin position="37"/>
        <end position="58"/>
    </location>
</feature>
<evidence type="ECO:0000256" key="1">
    <source>
        <dbReference type="SAM" id="Phobius"/>
    </source>
</evidence>
<dbReference type="RefSeq" id="WP_092043166.1">
    <property type="nucleotide sequence ID" value="NZ_FOTK01000021.1"/>
</dbReference>
<organism evidence="2 3">
    <name type="scientific">Methylobacterium pseudosasicola</name>
    <dbReference type="NCBI Taxonomy" id="582667"/>
    <lineage>
        <taxon>Bacteria</taxon>
        <taxon>Pseudomonadati</taxon>
        <taxon>Pseudomonadota</taxon>
        <taxon>Alphaproteobacteria</taxon>
        <taxon>Hyphomicrobiales</taxon>
        <taxon>Methylobacteriaceae</taxon>
        <taxon>Methylobacterium</taxon>
    </lineage>
</organism>
<gene>
    <name evidence="2" type="ORF">SAMN05192568_10217</name>
</gene>
<evidence type="ECO:0000313" key="3">
    <source>
        <dbReference type="Proteomes" id="UP000199048"/>
    </source>
</evidence>
<dbReference type="AlphaFoldDB" id="A0A1I4NJV2"/>
<keyword evidence="3" id="KW-1185">Reference proteome</keyword>
<feature type="transmembrane region" description="Helical" evidence="1">
    <location>
        <begin position="211"/>
        <end position="229"/>
    </location>
</feature>
<name>A0A1I4NJV2_9HYPH</name>
<keyword evidence="1" id="KW-0472">Membrane</keyword>
<feature type="transmembrane region" description="Helical" evidence="1">
    <location>
        <begin position="79"/>
        <end position="94"/>
    </location>
</feature>
<dbReference type="OrthoDB" id="21325at2"/>
<protein>
    <recommendedName>
        <fullName evidence="4">ZIP Zinc transporter</fullName>
    </recommendedName>
</protein>
<keyword evidence="1" id="KW-0812">Transmembrane</keyword>
<accession>A0A1I4NJV2</accession>
<keyword evidence="1" id="KW-1133">Transmembrane helix</keyword>
<feature type="transmembrane region" description="Helical" evidence="1">
    <location>
        <begin position="241"/>
        <end position="257"/>
    </location>
</feature>
<reference evidence="3" key="1">
    <citation type="submission" date="2016-10" db="EMBL/GenBank/DDBJ databases">
        <authorList>
            <person name="Varghese N."/>
            <person name="Submissions S."/>
        </authorList>
    </citation>
    <scope>NUCLEOTIDE SEQUENCE [LARGE SCALE GENOMIC DNA]</scope>
    <source>
        <strain evidence="3">BL36</strain>
    </source>
</reference>
<feature type="transmembrane region" description="Helical" evidence="1">
    <location>
        <begin position="188"/>
        <end position="205"/>
    </location>
</feature>
<dbReference type="STRING" id="582667.SAMN05192568_10217"/>